<feature type="transmembrane region" description="Helical" evidence="1">
    <location>
        <begin position="68"/>
        <end position="86"/>
    </location>
</feature>
<dbReference type="PANTHER" id="PTHR11785:SF353">
    <property type="entry name" value="METHIONINE TRANSPORTER (EUROFUNG)"/>
    <property type="match status" value="1"/>
</dbReference>
<evidence type="ECO:0008006" key="4">
    <source>
        <dbReference type="Google" id="ProtNLM"/>
    </source>
</evidence>
<sequence length="93" mass="9939">MSDIEGVHAKRPDQIRQLAPLAVGDQKLQRHLGYFSGTMINIGQIIGTGIFSNPALILQCTGSGGMMLILWAIGALFATSGLAMFLELGTMVY</sequence>
<feature type="transmembrane region" description="Helical" evidence="1">
    <location>
        <begin position="34"/>
        <end position="56"/>
    </location>
</feature>
<comment type="caution">
    <text evidence="2">The sequence shown here is derived from an EMBL/GenBank/DDBJ whole genome shotgun (WGS) entry which is preliminary data.</text>
</comment>
<dbReference type="OrthoDB" id="10062876at2759"/>
<organism evidence="2 3">
    <name type="scientific">Hesseltinella vesiculosa</name>
    <dbReference type="NCBI Taxonomy" id="101127"/>
    <lineage>
        <taxon>Eukaryota</taxon>
        <taxon>Fungi</taxon>
        <taxon>Fungi incertae sedis</taxon>
        <taxon>Mucoromycota</taxon>
        <taxon>Mucoromycotina</taxon>
        <taxon>Mucoromycetes</taxon>
        <taxon>Mucorales</taxon>
        <taxon>Cunninghamellaceae</taxon>
        <taxon>Hesseltinella</taxon>
    </lineage>
</organism>
<dbReference type="PANTHER" id="PTHR11785">
    <property type="entry name" value="AMINO ACID TRANSPORTER"/>
    <property type="match status" value="1"/>
</dbReference>
<name>A0A1X2G8H1_9FUNG</name>
<evidence type="ECO:0000256" key="1">
    <source>
        <dbReference type="SAM" id="Phobius"/>
    </source>
</evidence>
<dbReference type="STRING" id="101127.A0A1X2G8H1"/>
<protein>
    <recommendedName>
        <fullName evidence="4">Amino acid permease/ SLC12A domain-containing protein</fullName>
    </recommendedName>
</protein>
<dbReference type="AlphaFoldDB" id="A0A1X2G8H1"/>
<proteinExistence type="predicted"/>
<dbReference type="InterPro" id="IPR050598">
    <property type="entry name" value="AminoAcid_Transporter"/>
</dbReference>
<dbReference type="Gene3D" id="1.20.1740.10">
    <property type="entry name" value="Amino acid/polyamine transporter I"/>
    <property type="match status" value="1"/>
</dbReference>
<keyword evidence="3" id="KW-1185">Reference proteome</keyword>
<gene>
    <name evidence="2" type="ORF">DM01DRAFT_1377086</name>
</gene>
<dbReference type="EMBL" id="MCGT01000032">
    <property type="protein sequence ID" value="ORX47742.1"/>
    <property type="molecule type" value="Genomic_DNA"/>
</dbReference>
<keyword evidence="1" id="KW-0812">Transmembrane</keyword>
<evidence type="ECO:0000313" key="3">
    <source>
        <dbReference type="Proteomes" id="UP000242146"/>
    </source>
</evidence>
<evidence type="ECO:0000313" key="2">
    <source>
        <dbReference type="EMBL" id="ORX47742.1"/>
    </source>
</evidence>
<keyword evidence="1" id="KW-0472">Membrane</keyword>
<keyword evidence="1" id="KW-1133">Transmembrane helix</keyword>
<dbReference type="GO" id="GO:0015179">
    <property type="term" value="F:L-amino acid transmembrane transporter activity"/>
    <property type="evidence" value="ECO:0007669"/>
    <property type="project" value="TreeGrafter"/>
</dbReference>
<accession>A0A1X2G8H1</accession>
<dbReference type="Proteomes" id="UP000242146">
    <property type="component" value="Unassembled WGS sequence"/>
</dbReference>
<reference evidence="2 3" key="1">
    <citation type="submission" date="2016-07" db="EMBL/GenBank/DDBJ databases">
        <title>Pervasive Adenine N6-methylation of Active Genes in Fungi.</title>
        <authorList>
            <consortium name="DOE Joint Genome Institute"/>
            <person name="Mondo S.J."/>
            <person name="Dannebaum R.O."/>
            <person name="Kuo R.C."/>
            <person name="Labutti K."/>
            <person name="Haridas S."/>
            <person name="Kuo A."/>
            <person name="Salamov A."/>
            <person name="Ahrendt S.R."/>
            <person name="Lipzen A."/>
            <person name="Sullivan W."/>
            <person name="Andreopoulos W.B."/>
            <person name="Clum A."/>
            <person name="Lindquist E."/>
            <person name="Daum C."/>
            <person name="Ramamoorthy G.K."/>
            <person name="Gryganskyi A."/>
            <person name="Culley D."/>
            <person name="Magnuson J.K."/>
            <person name="James T.Y."/>
            <person name="O'Malley M.A."/>
            <person name="Stajich J.E."/>
            <person name="Spatafora J.W."/>
            <person name="Visel A."/>
            <person name="Grigoriev I.V."/>
        </authorList>
    </citation>
    <scope>NUCLEOTIDE SEQUENCE [LARGE SCALE GENOMIC DNA]</scope>
    <source>
        <strain evidence="2 3">NRRL 3301</strain>
    </source>
</reference>